<name>A0ABP0EDV6_9ASCO</name>
<reference evidence="6 7" key="1">
    <citation type="submission" date="2024-01" db="EMBL/GenBank/DDBJ databases">
        <authorList>
            <consortium name="Genoscope - CEA"/>
            <person name="William W."/>
        </authorList>
    </citation>
    <scope>NUCLEOTIDE SEQUENCE [LARGE SCALE GENOMIC DNA]</scope>
    <source>
        <strain evidence="6 7">29B2s-10</strain>
    </source>
</reference>
<dbReference type="EMBL" id="OZ004257">
    <property type="protein sequence ID" value="CAK7909835.1"/>
    <property type="molecule type" value="Genomic_DNA"/>
</dbReference>
<accession>A0ABP0EDV6</accession>
<dbReference type="InterPro" id="IPR021131">
    <property type="entry name" value="Ribosomal_uL15/eL18"/>
</dbReference>
<dbReference type="GO" id="GO:0005840">
    <property type="term" value="C:ribosome"/>
    <property type="evidence" value="ECO:0007669"/>
    <property type="project" value="UniProtKB-KW"/>
</dbReference>
<feature type="region of interest" description="Disordered" evidence="4">
    <location>
        <begin position="50"/>
        <end position="72"/>
    </location>
</feature>
<evidence type="ECO:0000313" key="7">
    <source>
        <dbReference type="Proteomes" id="UP001497600"/>
    </source>
</evidence>
<evidence type="ECO:0000256" key="1">
    <source>
        <dbReference type="ARBA" id="ARBA00007320"/>
    </source>
</evidence>
<dbReference type="InterPro" id="IPR005749">
    <property type="entry name" value="Ribosomal_uL15_bac-type"/>
</dbReference>
<keyword evidence="3" id="KW-0687">Ribonucleoprotein</keyword>
<feature type="domain" description="Large ribosomal subunit protein uL15/eL18" evidence="5">
    <location>
        <begin position="102"/>
        <end position="178"/>
    </location>
</feature>
<dbReference type="NCBIfam" id="TIGR01071">
    <property type="entry name" value="rplO_bact"/>
    <property type="match status" value="1"/>
</dbReference>
<evidence type="ECO:0000259" key="5">
    <source>
        <dbReference type="Pfam" id="PF00828"/>
    </source>
</evidence>
<dbReference type="Proteomes" id="UP001497600">
    <property type="component" value="Chromosome E"/>
</dbReference>
<dbReference type="Pfam" id="PF00828">
    <property type="entry name" value="Ribosomal_L27A"/>
    <property type="match status" value="1"/>
</dbReference>
<evidence type="ECO:0000313" key="6">
    <source>
        <dbReference type="EMBL" id="CAK7909835.1"/>
    </source>
</evidence>
<evidence type="ECO:0000256" key="2">
    <source>
        <dbReference type="ARBA" id="ARBA00022980"/>
    </source>
</evidence>
<evidence type="ECO:0000256" key="4">
    <source>
        <dbReference type="SAM" id="MobiDB-lite"/>
    </source>
</evidence>
<feature type="compositionally biased region" description="Gly residues" evidence="4">
    <location>
        <begin position="51"/>
        <end position="63"/>
    </location>
</feature>
<evidence type="ECO:0000256" key="3">
    <source>
        <dbReference type="ARBA" id="ARBA00023274"/>
    </source>
</evidence>
<gene>
    <name evidence="6" type="primary">MRPL10</name>
    <name evidence="6" type="ORF">CAAN4_E16842</name>
</gene>
<comment type="similarity">
    <text evidence="1">Belongs to the universal ribosomal protein uL15 family.</text>
</comment>
<proteinExistence type="inferred from homology"/>
<keyword evidence="7" id="KW-1185">Reference proteome</keyword>
<organism evidence="6 7">
    <name type="scientific">[Candida] anglica</name>
    <dbReference type="NCBI Taxonomy" id="148631"/>
    <lineage>
        <taxon>Eukaryota</taxon>
        <taxon>Fungi</taxon>
        <taxon>Dikarya</taxon>
        <taxon>Ascomycota</taxon>
        <taxon>Saccharomycotina</taxon>
        <taxon>Pichiomycetes</taxon>
        <taxon>Debaryomycetaceae</taxon>
        <taxon>Kurtzmaniella</taxon>
    </lineage>
</organism>
<dbReference type="SUPFAM" id="SSF52080">
    <property type="entry name" value="Ribosomal proteins L15p and L18e"/>
    <property type="match status" value="1"/>
</dbReference>
<dbReference type="PANTHER" id="PTHR12934">
    <property type="entry name" value="50S RIBOSOMAL PROTEIN L15"/>
    <property type="match status" value="1"/>
</dbReference>
<dbReference type="InterPro" id="IPR036227">
    <property type="entry name" value="Ribosomal_uL15/eL18_sf"/>
</dbReference>
<dbReference type="Gene3D" id="3.100.10.10">
    <property type="match status" value="1"/>
</dbReference>
<dbReference type="PANTHER" id="PTHR12934:SF11">
    <property type="entry name" value="LARGE RIBOSOMAL SUBUNIT PROTEIN UL15M"/>
    <property type="match status" value="1"/>
</dbReference>
<protein>
    <submittedName>
        <fullName evidence="6">54S ribosomal protein L10, mitochondrial</fullName>
    </submittedName>
</protein>
<sequence length="282" mass="31658">MFNLRSSIVSKTQGAFAGIRQIIPSRNASVLGHLEPNEGAVKEYRRLGRGASSGLGKTSGRGQKGQKARGSVPMWFEGGQTPFFKRFPKTGFNRANTRVFHELNLDRIQDFWNNGRIPLNEGETLTIQVMRKCGLITGSLKDGVKILSNGAETYNVPLNVEATKASNSSIETIEKLGHEYTAVYRTRLGLRAHVSPDHFLRTRGYVPLQARPTHRRDIGYYSNQDKRGYLLKNRSLLLDYMGKREERKKVVRLSGLQKSLKDATVVSQKDFQQSATVNFADL</sequence>
<dbReference type="InterPro" id="IPR030878">
    <property type="entry name" value="Ribosomal_uL15"/>
</dbReference>
<keyword evidence="2 6" id="KW-0689">Ribosomal protein</keyword>
<dbReference type="HAMAP" id="MF_01341">
    <property type="entry name" value="Ribosomal_uL15"/>
    <property type="match status" value="1"/>
</dbReference>